<dbReference type="SMART" id="SM00240">
    <property type="entry name" value="FHA"/>
    <property type="match status" value="1"/>
</dbReference>
<organism evidence="4 5">
    <name type="scientific">Dictyobacter vulcani</name>
    <dbReference type="NCBI Taxonomy" id="2607529"/>
    <lineage>
        <taxon>Bacteria</taxon>
        <taxon>Bacillati</taxon>
        <taxon>Chloroflexota</taxon>
        <taxon>Ktedonobacteria</taxon>
        <taxon>Ktedonobacterales</taxon>
        <taxon>Dictyobacteraceae</taxon>
        <taxon>Dictyobacter</taxon>
    </lineage>
</organism>
<feature type="region of interest" description="Disordered" evidence="1">
    <location>
        <begin position="246"/>
        <end position="454"/>
    </location>
</feature>
<keyword evidence="2" id="KW-0812">Transmembrane</keyword>
<evidence type="ECO:0000313" key="5">
    <source>
        <dbReference type="Proteomes" id="UP000326912"/>
    </source>
</evidence>
<proteinExistence type="predicted"/>
<name>A0A5J4KK87_9CHLR</name>
<dbReference type="InterPro" id="IPR025874">
    <property type="entry name" value="DZR"/>
</dbReference>
<evidence type="ECO:0000313" key="4">
    <source>
        <dbReference type="EMBL" id="GER88245.1"/>
    </source>
</evidence>
<feature type="compositionally biased region" description="Polar residues" evidence="1">
    <location>
        <begin position="405"/>
        <end position="422"/>
    </location>
</feature>
<dbReference type="SUPFAM" id="SSF49879">
    <property type="entry name" value="SMAD/FHA domain"/>
    <property type="match status" value="1"/>
</dbReference>
<dbReference type="AlphaFoldDB" id="A0A5J4KK87"/>
<feature type="transmembrane region" description="Helical" evidence="2">
    <location>
        <begin position="84"/>
        <end position="109"/>
    </location>
</feature>
<dbReference type="PRINTS" id="PR01217">
    <property type="entry name" value="PRICHEXTENSN"/>
</dbReference>
<dbReference type="EMBL" id="BKZW01000001">
    <property type="protein sequence ID" value="GER88245.1"/>
    <property type="molecule type" value="Genomic_DNA"/>
</dbReference>
<protein>
    <recommendedName>
        <fullName evidence="3">FHA domain-containing protein</fullName>
    </recommendedName>
</protein>
<feature type="domain" description="FHA" evidence="3">
    <location>
        <begin position="478"/>
        <end position="537"/>
    </location>
</feature>
<evidence type="ECO:0000256" key="1">
    <source>
        <dbReference type="SAM" id="MobiDB-lite"/>
    </source>
</evidence>
<dbReference type="Pfam" id="PF12773">
    <property type="entry name" value="DZR"/>
    <property type="match status" value="1"/>
</dbReference>
<feature type="compositionally biased region" description="Low complexity" evidence="1">
    <location>
        <begin position="319"/>
        <end position="358"/>
    </location>
</feature>
<dbReference type="InterPro" id="IPR050923">
    <property type="entry name" value="Cell_Proc_Reg/RNA_Proc"/>
</dbReference>
<dbReference type="RefSeq" id="WP_151756172.1">
    <property type="nucleotide sequence ID" value="NZ_BKZW01000001.1"/>
</dbReference>
<dbReference type="PANTHER" id="PTHR23308">
    <property type="entry name" value="NUCLEAR INHIBITOR OF PROTEIN PHOSPHATASE-1"/>
    <property type="match status" value="1"/>
</dbReference>
<dbReference type="Pfam" id="PF00498">
    <property type="entry name" value="FHA"/>
    <property type="match status" value="1"/>
</dbReference>
<feature type="compositionally biased region" description="Pro residues" evidence="1">
    <location>
        <begin position="256"/>
        <end position="318"/>
    </location>
</feature>
<accession>A0A5J4KK87</accession>
<sequence>MDARFYNSEDIDIERLATDVANVYIAQGYQAQHFGNRDQMLVQIKKGGDFEAIIGMQAAISLTIQHTAGGTLAMIGRQRWVDKAAVGAVGIVAFPVLWPLALTAGAGAWRQASMGNQALNLVDGLVRQQRPGIQAGPLPTYLVPQIQQQWGQPNQPQQQQIPYYIPSNTVVEEASVPPAMLPMPNQASTSGLRCAHCNTPYEPGDTFCSGCGRALTAAKHYCPNCNSELKDGTSFCPKCGASTFTSQSGVQSSIPKPGPAPQPPRYTPPSQPPAYQPPTPTYTPPVEPAKPTYTPPAAPQTPVYTPPPVPTYTPPTPQTPAQAPQPQIYYTPISQQQTEAQPKPQQPPEQYYVPPVTQEPTIKPQPKVTMMPGTQRQEPPPPQKPRPQKQYYIPSNPDALKAQQEVDNQATLPSSDAQTIAGQPTLPAQPAQSDAPTISGQPTMPARSAQSDAQDTAPWGTLTFDGNGQQIQLRGAEAVVGRYDHDLGGEQPAVDLSRFDAADTVSRVHATFEHSGDQYTLTDLNSTNATRINGKRLVPDTATPINDGDNLQFGKITCTFKKN</sequence>
<dbReference type="PROSITE" id="PS50006">
    <property type="entry name" value="FHA_DOMAIN"/>
    <property type="match status" value="1"/>
</dbReference>
<dbReference type="InterPro" id="IPR000253">
    <property type="entry name" value="FHA_dom"/>
</dbReference>
<dbReference type="CDD" id="cd00060">
    <property type="entry name" value="FHA"/>
    <property type="match status" value="1"/>
</dbReference>
<keyword evidence="5" id="KW-1185">Reference proteome</keyword>
<dbReference type="Proteomes" id="UP000326912">
    <property type="component" value="Unassembled WGS sequence"/>
</dbReference>
<keyword evidence="2" id="KW-1133">Transmembrane helix</keyword>
<evidence type="ECO:0000259" key="3">
    <source>
        <dbReference type="PROSITE" id="PS50006"/>
    </source>
</evidence>
<reference evidence="4 5" key="1">
    <citation type="submission" date="2019-10" db="EMBL/GenBank/DDBJ databases">
        <title>Dictyobacter vulcani sp. nov., within the class Ktedonobacteria, isolated from soil of volcanic Mt. Zao.</title>
        <authorList>
            <person name="Zheng Y."/>
            <person name="Wang C.M."/>
            <person name="Sakai Y."/>
            <person name="Abe K."/>
            <person name="Yokota A."/>
            <person name="Yabe S."/>
        </authorList>
    </citation>
    <scope>NUCLEOTIDE SEQUENCE [LARGE SCALE GENOMIC DNA]</scope>
    <source>
        <strain evidence="4 5">W12</strain>
    </source>
</reference>
<evidence type="ECO:0000256" key="2">
    <source>
        <dbReference type="SAM" id="Phobius"/>
    </source>
</evidence>
<dbReference type="Gene3D" id="2.60.200.20">
    <property type="match status" value="1"/>
</dbReference>
<gene>
    <name evidence="4" type="ORF">KDW_24070</name>
</gene>
<dbReference type="InterPro" id="IPR008984">
    <property type="entry name" value="SMAD_FHA_dom_sf"/>
</dbReference>
<feature type="compositionally biased region" description="Polar residues" evidence="1">
    <location>
        <begin position="430"/>
        <end position="454"/>
    </location>
</feature>
<comment type="caution">
    <text evidence="4">The sequence shown here is derived from an EMBL/GenBank/DDBJ whole genome shotgun (WGS) entry which is preliminary data.</text>
</comment>
<keyword evidence="2" id="KW-0472">Membrane</keyword>